<dbReference type="SUPFAM" id="SSF56219">
    <property type="entry name" value="DNase I-like"/>
    <property type="match status" value="1"/>
</dbReference>
<gene>
    <name evidence="2" type="ORF">PVL29_006878</name>
</gene>
<name>A0AA39A650_VITRO</name>
<dbReference type="SUPFAM" id="SSF56672">
    <property type="entry name" value="DNA/RNA polymerases"/>
    <property type="match status" value="1"/>
</dbReference>
<dbReference type="Proteomes" id="UP001168098">
    <property type="component" value="Unassembled WGS sequence"/>
</dbReference>
<protein>
    <recommendedName>
        <fullName evidence="1">Reverse transcriptase domain-containing protein</fullName>
    </recommendedName>
</protein>
<dbReference type="AlphaFoldDB" id="A0AA39A650"/>
<reference evidence="2 3" key="1">
    <citation type="journal article" date="2023" name="BMC Biotechnol.">
        <title>Vitis rotundifolia cv Carlos genome sequencing.</title>
        <authorList>
            <person name="Huff M."/>
            <person name="Hulse-Kemp A."/>
            <person name="Scheffler B."/>
            <person name="Youngblood R."/>
            <person name="Simpson S."/>
            <person name="Babiker E."/>
            <person name="Staton M."/>
        </authorList>
    </citation>
    <scope>NUCLEOTIDE SEQUENCE [LARGE SCALE GENOMIC DNA]</scope>
    <source>
        <tissue evidence="2">Leaf</tissue>
    </source>
</reference>
<proteinExistence type="predicted"/>
<dbReference type="EMBL" id="JARBHA010000005">
    <property type="protein sequence ID" value="KAJ9701691.1"/>
    <property type="molecule type" value="Genomic_DNA"/>
</dbReference>
<dbReference type="InterPro" id="IPR043502">
    <property type="entry name" value="DNA/RNA_pol_sf"/>
</dbReference>
<dbReference type="CDD" id="cd01650">
    <property type="entry name" value="RT_nLTR_like"/>
    <property type="match status" value="1"/>
</dbReference>
<keyword evidence="3" id="KW-1185">Reference proteome</keyword>
<feature type="domain" description="Reverse transcriptase" evidence="1">
    <location>
        <begin position="430"/>
        <end position="698"/>
    </location>
</feature>
<accession>A0AA39A650</accession>
<dbReference type="Gene3D" id="3.60.10.10">
    <property type="entry name" value="Endonuclease/exonuclease/phosphatase"/>
    <property type="match status" value="1"/>
</dbReference>
<dbReference type="Pfam" id="PF00078">
    <property type="entry name" value="RVT_1"/>
    <property type="match status" value="1"/>
</dbReference>
<evidence type="ECO:0000313" key="3">
    <source>
        <dbReference type="Proteomes" id="UP001168098"/>
    </source>
</evidence>
<dbReference type="PROSITE" id="PS50878">
    <property type="entry name" value="RT_POL"/>
    <property type="match status" value="1"/>
</dbReference>
<dbReference type="PANTHER" id="PTHR19446">
    <property type="entry name" value="REVERSE TRANSCRIPTASES"/>
    <property type="match status" value="1"/>
</dbReference>
<sequence>MTEGVVRSLGSGRFLDWGAMGAQGTAGGILVCWDKRSLSLLEMEVGQFSISCRLRNVEDGLVWIFTGVYGPFARKDRETLWEELGAIRGIWDDPWCLGGDFNITLSQWERSRQGHLNGAMRRFAQVANDLDLLDLPLQEGLFSWSGGRNNQSWARLDRFLGVVQCRLPRPTSDHFPILLKGGGLSRGPSPFRFENMWLKTEGFKELLRDWWQGAGGRGRASFRLASKLKAMKEKIKAWNREVFGRLEVNKSSALQQVEFWDRVEDERGLTVGETELKNEAKENFKKWVLLEETHWRQVSRELWLKEGDKNTGFFHRMANAHWRNNSVDRIKINGVEVAEEQEVREGIVNAFQHQLSEEPGWRADIEGLHLQCLNHNEAEALELPFTEEEIHLALMEMNGNKAPGPDGFTMAFWQFYWDFVKEEVLELFKEFYDQNSFAKSFNTTFLVLIPKKGGAEDLGDFRPISLLGGLYKLLAKVLANRLKLVIGKVVSADQNAFVKGRQILDASLIANEVVDYWQKRKEQGLVCKLDIEKAFDSINWNFLMKVMTKMGFGSHWLAWIWWCISSATFSILVNGTPAGFFPNSRGLRQGDPISPYLFILGMEVLSALINRAVEGGFISGCRLHGSGGIEMNVSHLLFADDTIIFCEARKEYMTYLSWILAWSEAASGLKINLAKSELIPMGEVADLEDMAVELGCRVGVLPSKHLGLPLGAHHKALSMWDGVEERMRRRLALWKRQYLSKGGRITLIKSTLASIPIYQLSLFRMPKSVVKRLEKFQRDFLWGGGSLERKIHLIN</sequence>
<dbReference type="InterPro" id="IPR000477">
    <property type="entry name" value="RT_dom"/>
</dbReference>
<dbReference type="InterPro" id="IPR036691">
    <property type="entry name" value="Endo/exonu/phosph_ase_sf"/>
</dbReference>
<organism evidence="2 3">
    <name type="scientific">Vitis rotundifolia</name>
    <name type="common">Muscadine grape</name>
    <dbReference type="NCBI Taxonomy" id="103349"/>
    <lineage>
        <taxon>Eukaryota</taxon>
        <taxon>Viridiplantae</taxon>
        <taxon>Streptophyta</taxon>
        <taxon>Embryophyta</taxon>
        <taxon>Tracheophyta</taxon>
        <taxon>Spermatophyta</taxon>
        <taxon>Magnoliopsida</taxon>
        <taxon>eudicotyledons</taxon>
        <taxon>Gunneridae</taxon>
        <taxon>Pentapetalae</taxon>
        <taxon>rosids</taxon>
        <taxon>Vitales</taxon>
        <taxon>Vitaceae</taxon>
        <taxon>Viteae</taxon>
        <taxon>Vitis</taxon>
    </lineage>
</organism>
<evidence type="ECO:0000313" key="2">
    <source>
        <dbReference type="EMBL" id="KAJ9701691.1"/>
    </source>
</evidence>
<comment type="caution">
    <text evidence="2">The sequence shown here is derived from an EMBL/GenBank/DDBJ whole genome shotgun (WGS) entry which is preliminary data.</text>
</comment>
<evidence type="ECO:0000259" key="1">
    <source>
        <dbReference type="PROSITE" id="PS50878"/>
    </source>
</evidence>